<evidence type="ECO:0000313" key="4">
    <source>
        <dbReference type="EMBL" id="CAE0371556.1"/>
    </source>
</evidence>
<evidence type="ECO:0008006" key="5">
    <source>
        <dbReference type="Google" id="ProtNLM"/>
    </source>
</evidence>
<protein>
    <recommendedName>
        <fullName evidence="5">FAD/NAD(P)-binding domain-containing protein</fullName>
    </recommendedName>
</protein>
<keyword evidence="3" id="KW-0560">Oxidoreductase</keyword>
<dbReference type="EMBL" id="HBIJ01018717">
    <property type="protein sequence ID" value="CAE0371556.1"/>
    <property type="molecule type" value="Transcribed_RNA"/>
</dbReference>
<dbReference type="PRINTS" id="PR00419">
    <property type="entry name" value="ADXRDTASE"/>
</dbReference>
<keyword evidence="2" id="KW-0274">FAD</keyword>
<dbReference type="Gene3D" id="3.50.50.60">
    <property type="entry name" value="FAD/NAD(P)-binding domain"/>
    <property type="match status" value="1"/>
</dbReference>
<dbReference type="GO" id="GO:0016491">
    <property type="term" value="F:oxidoreductase activity"/>
    <property type="evidence" value="ECO:0007669"/>
    <property type="project" value="UniProtKB-KW"/>
</dbReference>
<dbReference type="InterPro" id="IPR050346">
    <property type="entry name" value="FMO-like"/>
</dbReference>
<accession>A0A7S3K387</accession>
<name>A0A7S3K387_9STRA</name>
<evidence type="ECO:0000256" key="3">
    <source>
        <dbReference type="ARBA" id="ARBA00023002"/>
    </source>
</evidence>
<sequence>MLRKKIAVVGAGPSGLVTAKVLQSRGHEVVVIEKECSVGGAFRWRSYEDSRMVSSKYLTAFSDLRIPASADTHLTLDDYVKYLEAYTKKFNIEPIFSTVVESIEKEGEGYVVTCKNANSEWSACYDAVAICSGLHTYPRLVPIEKEHVETMHSANYTSGKNIFQKKRVIIVGTGETAFDAGWAAANNGAKHVTMITRTGFVSIPAELSKALPPLDTILANFGTHAWESNWSRNYSFHWWITTKLNRLGMLLTTGSSIGFNQYCGRSDSMTWDEGRKHVVNKATKCMALLNRPVKTGYFERFFFWLLGCTCRECTYWY</sequence>
<keyword evidence="1" id="KW-0285">Flavoprotein</keyword>
<organism evidence="4">
    <name type="scientific">Aureoumbra lagunensis</name>
    <dbReference type="NCBI Taxonomy" id="44058"/>
    <lineage>
        <taxon>Eukaryota</taxon>
        <taxon>Sar</taxon>
        <taxon>Stramenopiles</taxon>
        <taxon>Ochrophyta</taxon>
        <taxon>Pelagophyceae</taxon>
        <taxon>Pelagomonadales</taxon>
        <taxon>Aureoumbra</taxon>
    </lineage>
</organism>
<evidence type="ECO:0000256" key="2">
    <source>
        <dbReference type="ARBA" id="ARBA00022827"/>
    </source>
</evidence>
<proteinExistence type="predicted"/>
<dbReference type="SUPFAM" id="SSF51905">
    <property type="entry name" value="FAD/NAD(P)-binding domain"/>
    <property type="match status" value="1"/>
</dbReference>
<dbReference type="PANTHER" id="PTHR23023">
    <property type="entry name" value="DIMETHYLANILINE MONOOXYGENASE"/>
    <property type="match status" value="1"/>
</dbReference>
<dbReference type="InterPro" id="IPR036188">
    <property type="entry name" value="FAD/NAD-bd_sf"/>
</dbReference>
<dbReference type="AlphaFoldDB" id="A0A7S3K387"/>
<reference evidence="4" key="1">
    <citation type="submission" date="2021-01" db="EMBL/GenBank/DDBJ databases">
        <authorList>
            <person name="Corre E."/>
            <person name="Pelletier E."/>
            <person name="Niang G."/>
            <person name="Scheremetjew M."/>
            <person name="Finn R."/>
            <person name="Kale V."/>
            <person name="Holt S."/>
            <person name="Cochrane G."/>
            <person name="Meng A."/>
            <person name="Brown T."/>
            <person name="Cohen L."/>
        </authorList>
    </citation>
    <scope>NUCLEOTIDE SEQUENCE</scope>
    <source>
        <strain evidence="4">CCMP1510</strain>
    </source>
</reference>
<gene>
    <name evidence="4" type="ORF">ALAG00032_LOCUS12338</name>
</gene>
<dbReference type="Pfam" id="PF13738">
    <property type="entry name" value="Pyr_redox_3"/>
    <property type="match status" value="1"/>
</dbReference>
<evidence type="ECO:0000256" key="1">
    <source>
        <dbReference type="ARBA" id="ARBA00022630"/>
    </source>
</evidence>